<gene>
    <name evidence="1" type="ORF">DAI18_13140</name>
</gene>
<accession>A0A2S0PBW9</accession>
<dbReference type="AlphaFoldDB" id="A0A2S0PBW9"/>
<dbReference type="KEGG" id="maer:DAI18_13140"/>
<dbReference type="EMBL" id="CP028519">
    <property type="protein sequence ID" value="AVY94878.1"/>
    <property type="molecule type" value="Genomic_DNA"/>
</dbReference>
<name>A0A2S0PBW9_9NEIS</name>
<reference evidence="1 2" key="1">
    <citation type="submission" date="2018-04" db="EMBL/GenBank/DDBJ databases">
        <title>Denitrifier Microvirgula.</title>
        <authorList>
            <person name="Anderson E."/>
            <person name="Jang J."/>
            <person name="Ishii S."/>
        </authorList>
    </citation>
    <scope>NUCLEOTIDE SEQUENCE [LARGE SCALE GENOMIC DNA]</scope>
    <source>
        <strain evidence="1 2">BE2.4</strain>
    </source>
</reference>
<sequence>MHDLRVIAGDVDAGTFGGNARVATQPDPGVVTAEMRGTRIVVVDFAAAVQRDRQVVARPGNTGLAPVQRGFARDGNSVLPAGNVQRPVRAVRGTVYLAIMADRDVLPLLRG</sequence>
<evidence type="ECO:0000313" key="2">
    <source>
        <dbReference type="Proteomes" id="UP000244173"/>
    </source>
</evidence>
<proteinExistence type="predicted"/>
<keyword evidence="2" id="KW-1185">Reference proteome</keyword>
<organism evidence="1 2">
    <name type="scientific">Microvirgula aerodenitrificans</name>
    <dbReference type="NCBI Taxonomy" id="57480"/>
    <lineage>
        <taxon>Bacteria</taxon>
        <taxon>Pseudomonadati</taxon>
        <taxon>Pseudomonadota</taxon>
        <taxon>Betaproteobacteria</taxon>
        <taxon>Neisseriales</taxon>
        <taxon>Aquaspirillaceae</taxon>
        <taxon>Microvirgula</taxon>
    </lineage>
</organism>
<evidence type="ECO:0000313" key="1">
    <source>
        <dbReference type="EMBL" id="AVY94878.1"/>
    </source>
</evidence>
<dbReference type="Proteomes" id="UP000244173">
    <property type="component" value="Chromosome"/>
</dbReference>
<protein>
    <submittedName>
        <fullName evidence="1">Uncharacterized protein</fullName>
    </submittedName>
</protein>